<dbReference type="InterPro" id="IPR022016">
    <property type="entry name" value="DUF3597"/>
</dbReference>
<dbReference type="EMBL" id="JABFCS010000001">
    <property type="protein sequence ID" value="NNU45283.1"/>
    <property type="molecule type" value="Genomic_DNA"/>
</dbReference>
<proteinExistence type="predicted"/>
<organism evidence="2 3">
    <name type="scientific">Ramlibacter montanisoli</name>
    <dbReference type="NCBI Taxonomy" id="2732512"/>
    <lineage>
        <taxon>Bacteria</taxon>
        <taxon>Pseudomonadati</taxon>
        <taxon>Pseudomonadota</taxon>
        <taxon>Betaproteobacteria</taxon>
        <taxon>Burkholderiales</taxon>
        <taxon>Comamonadaceae</taxon>
        <taxon>Ramlibacter</taxon>
    </lineage>
</organism>
<accession>A0A849KN44</accession>
<reference evidence="2 3" key="2">
    <citation type="submission" date="2020-06" db="EMBL/GenBank/DDBJ databases">
        <title>Ramlibacter rhizophilus sp. nov., isolated from rhizosphere soil of national flower Mugunghwa from South Korea.</title>
        <authorList>
            <person name="Zheng-Fei Y."/>
            <person name="Huan T."/>
        </authorList>
    </citation>
    <scope>NUCLEOTIDE SEQUENCE [LARGE SCALE GENOMIC DNA]</scope>
    <source>
        <strain evidence="2 3">B156</strain>
    </source>
</reference>
<protein>
    <submittedName>
        <fullName evidence="2">DUF3597 domain-containing protein</fullName>
    </submittedName>
</protein>
<feature type="domain" description="DUF3597" evidence="1">
    <location>
        <begin position="4"/>
        <end position="131"/>
    </location>
</feature>
<gene>
    <name evidence="2" type="ORF">HK415_22210</name>
</gene>
<dbReference type="Proteomes" id="UP000552954">
    <property type="component" value="Unassembled WGS sequence"/>
</dbReference>
<dbReference type="Pfam" id="PF12200">
    <property type="entry name" value="DUF3597"/>
    <property type="match status" value="1"/>
</dbReference>
<evidence type="ECO:0000313" key="2">
    <source>
        <dbReference type="EMBL" id="NNU45283.1"/>
    </source>
</evidence>
<dbReference type="AlphaFoldDB" id="A0A849KN44"/>
<evidence type="ECO:0000259" key="1">
    <source>
        <dbReference type="Pfam" id="PF12200"/>
    </source>
</evidence>
<keyword evidence="3" id="KW-1185">Reference proteome</keyword>
<reference evidence="2 3" key="1">
    <citation type="submission" date="2020-05" db="EMBL/GenBank/DDBJ databases">
        <authorList>
            <person name="Khan S.A."/>
            <person name="Jeon C.O."/>
            <person name="Chun B.H."/>
        </authorList>
    </citation>
    <scope>NUCLEOTIDE SEQUENCE [LARGE SCALE GENOMIC DNA]</scope>
    <source>
        <strain evidence="2 3">B156</strain>
    </source>
</reference>
<dbReference type="SUPFAM" id="SSF158634">
    <property type="entry name" value="RPA2825-like"/>
    <property type="match status" value="1"/>
</dbReference>
<name>A0A849KN44_9BURK</name>
<dbReference type="RefSeq" id="WP_171562988.1">
    <property type="nucleotide sequence ID" value="NZ_JABFCS010000001.1"/>
</dbReference>
<evidence type="ECO:0000313" key="3">
    <source>
        <dbReference type="Proteomes" id="UP000552954"/>
    </source>
</evidence>
<sequence length="136" mass="14209">MGFFSKILDKLGFDAGAGKVEEMLRTPVPPAQPNTATVGAGPAAGAAPVSTVDVTAQLEQKAAASGQKLNWRTSIVDLLKLLDIDSSLQARKELATELGCPPNLMADSAQMNTWLHKAVMQKLAANGGKVPAELLD</sequence>
<comment type="caution">
    <text evidence="2">The sequence shown here is derived from an EMBL/GenBank/DDBJ whole genome shotgun (WGS) entry which is preliminary data.</text>
</comment>